<dbReference type="SUPFAM" id="SSF69572">
    <property type="entry name" value="Activating enzymes of the ubiquitin-like proteins"/>
    <property type="match status" value="1"/>
</dbReference>
<dbReference type="CDD" id="cd01483">
    <property type="entry name" value="E1_enzyme_family"/>
    <property type="match status" value="1"/>
</dbReference>
<keyword evidence="3" id="KW-1185">Reference proteome</keyword>
<feature type="domain" description="THIF-type NAD/FAD binding fold" evidence="1">
    <location>
        <begin position="13"/>
        <end position="258"/>
    </location>
</feature>
<sequence>MDSQEYYKLAVTRNIGLVTEEEQTRLKHSRVAVAGCGGLGGRELIDLVRMGIGRFNLADFDEFSIKNVNRQIGATSSTADRPKVEVMTEMAKDIHPSVDIKMFPNGIQEDNVVDFVSNADIIVDAIDFFSMPARRLLHKTARKCGKPVVFAAPLGFSGTMSVFVPNGLSFDEYFDINDDMDLFEQLIAFTVGVAPWGTHWKYMDTSKVDSSDHSGPSLACACNIATGLLTSEVLIILLNKRAPMAVPNYMQFDTMRCLYRKGKLHWGNRGPLQRLKRLLAAKKFADQREVLLNNKPC</sequence>
<evidence type="ECO:0000259" key="1">
    <source>
        <dbReference type="Pfam" id="PF00899"/>
    </source>
</evidence>
<keyword evidence="2" id="KW-0548">Nucleotidyltransferase</keyword>
<dbReference type="Pfam" id="PF00899">
    <property type="entry name" value="ThiF"/>
    <property type="match status" value="1"/>
</dbReference>
<protein>
    <submittedName>
        <fullName evidence="2">ThiF family adenylyltransferase</fullName>
    </submittedName>
</protein>
<keyword evidence="2" id="KW-0808">Transferase</keyword>
<dbReference type="InterPro" id="IPR000594">
    <property type="entry name" value="ThiF_NAD_FAD-bd"/>
</dbReference>
<dbReference type="PANTHER" id="PTHR43267:SF1">
    <property type="entry name" value="TRNA THREONYLCARBAMOYLADENOSINE DEHYDRATASE"/>
    <property type="match status" value="1"/>
</dbReference>
<proteinExistence type="predicted"/>
<dbReference type="EMBL" id="JADPMR010000004">
    <property type="protein sequence ID" value="MBF9002133.1"/>
    <property type="molecule type" value="Genomic_DNA"/>
</dbReference>
<accession>A0ABS0GI74</accession>
<evidence type="ECO:0000313" key="3">
    <source>
        <dbReference type="Proteomes" id="UP000597206"/>
    </source>
</evidence>
<dbReference type="GO" id="GO:0016779">
    <property type="term" value="F:nucleotidyltransferase activity"/>
    <property type="evidence" value="ECO:0007669"/>
    <property type="project" value="UniProtKB-KW"/>
</dbReference>
<dbReference type="InterPro" id="IPR035985">
    <property type="entry name" value="Ubiquitin-activating_enz"/>
</dbReference>
<dbReference type="RefSeq" id="WP_196124142.1">
    <property type="nucleotide sequence ID" value="NZ_JADPMR010000004.1"/>
</dbReference>
<dbReference type="PANTHER" id="PTHR43267">
    <property type="entry name" value="TRNA THREONYLCARBAMOYLADENOSINE DEHYDRATASE"/>
    <property type="match status" value="1"/>
</dbReference>
<reference evidence="2 3" key="1">
    <citation type="submission" date="2020-11" db="EMBL/GenBank/DDBJ databases">
        <title>Vibrio nitrifigilis sp. nov., a marine nitrogen-fixing bacterium isolated from the lagoon sediment of an islet inside an atoll.</title>
        <authorList>
            <person name="Wang L.-T."/>
            <person name="Shieh W.Y."/>
        </authorList>
    </citation>
    <scope>NUCLEOTIDE SEQUENCE [LARGE SCALE GENOMIC DNA]</scope>
    <source>
        <strain evidence="2 3">NFV-1</strain>
    </source>
</reference>
<comment type="caution">
    <text evidence="2">The sequence shown here is derived from an EMBL/GenBank/DDBJ whole genome shotgun (WGS) entry which is preliminary data.</text>
</comment>
<organism evidence="2 3">
    <name type="scientific">Vibrio nitrifigilis</name>
    <dbReference type="NCBI Taxonomy" id="2789781"/>
    <lineage>
        <taxon>Bacteria</taxon>
        <taxon>Pseudomonadati</taxon>
        <taxon>Pseudomonadota</taxon>
        <taxon>Gammaproteobacteria</taxon>
        <taxon>Vibrionales</taxon>
        <taxon>Vibrionaceae</taxon>
        <taxon>Vibrio</taxon>
    </lineage>
</organism>
<evidence type="ECO:0000313" key="2">
    <source>
        <dbReference type="EMBL" id="MBF9002133.1"/>
    </source>
</evidence>
<name>A0ABS0GI74_9VIBR</name>
<gene>
    <name evidence="2" type="ORF">I1A42_16825</name>
</gene>
<dbReference type="Gene3D" id="3.40.50.720">
    <property type="entry name" value="NAD(P)-binding Rossmann-like Domain"/>
    <property type="match status" value="1"/>
</dbReference>
<dbReference type="Proteomes" id="UP000597206">
    <property type="component" value="Unassembled WGS sequence"/>
</dbReference>
<dbReference type="NCBIfam" id="NF006077">
    <property type="entry name" value="PRK08223.1"/>
    <property type="match status" value="1"/>
</dbReference>
<dbReference type="InterPro" id="IPR045886">
    <property type="entry name" value="ThiF/MoeB/HesA"/>
</dbReference>